<keyword evidence="3" id="KW-1185">Reference proteome</keyword>
<dbReference type="GO" id="GO:0005113">
    <property type="term" value="F:patched binding"/>
    <property type="evidence" value="ECO:0007669"/>
    <property type="project" value="TreeGrafter"/>
</dbReference>
<dbReference type="PANTHER" id="PTHR11889">
    <property type="entry name" value="HEDGEHOG"/>
    <property type="match status" value="1"/>
</dbReference>
<evidence type="ECO:0000313" key="2">
    <source>
        <dbReference type="EMBL" id="KAF6004162.1"/>
    </source>
</evidence>
<dbReference type="GO" id="GO:0007224">
    <property type="term" value="P:smoothened signaling pathway"/>
    <property type="evidence" value="ECO:0007669"/>
    <property type="project" value="TreeGrafter"/>
</dbReference>
<comment type="caution">
    <text evidence="2">The sequence shown here is derived from an EMBL/GenBank/DDBJ whole genome shotgun (WGS) entry which is preliminary data.</text>
</comment>
<sequence length="245" mass="27218">MTQVEAVARPVSLAFPATQRFSVSNGNRVSIQDLSVGDRVETLAFSAIDGAPYLAQTRFLGFLDRRANQETMFLRLEFEGNQGALEITPDHLLAVVHSGDLSDQPLDFVRARLLEPGSYLVLRSGKTAQVRSITSVSRTGAYGPLTESGTALVNGLLVSCYAHTESHNRAHRAMLPLRLVHRLYRWLPLDALGLTDLGSSRDGFHPYARFLYQFRECLSTVRSWLDALTSLFCQHVRGRALERSA</sequence>
<protein>
    <recommendedName>
        <fullName evidence="1">Hint domain-containing protein</fullName>
    </recommendedName>
</protein>
<dbReference type="GO" id="GO:0005615">
    <property type="term" value="C:extracellular space"/>
    <property type="evidence" value="ECO:0007669"/>
    <property type="project" value="TreeGrafter"/>
</dbReference>
<accession>A0A7J7IM24</accession>
<dbReference type="GO" id="GO:0010468">
    <property type="term" value="P:regulation of gene expression"/>
    <property type="evidence" value="ECO:0007669"/>
    <property type="project" value="TreeGrafter"/>
</dbReference>
<dbReference type="Gene3D" id="2.170.16.10">
    <property type="entry name" value="Hedgehog/Intein (Hint) domain"/>
    <property type="match status" value="1"/>
</dbReference>
<dbReference type="InterPro" id="IPR050387">
    <property type="entry name" value="Hedgehog_Signaling"/>
</dbReference>
<reference evidence="2 3" key="1">
    <citation type="journal article" date="2020" name="J. Phycol.">
        <title>Comparative genome analysis reveals Cyanidiococcus gen. nov., a new extremophilic red algal genus sister to Cyanidioschyzon (Cyanidioschyzonaceae, Rhodophyta).</title>
        <authorList>
            <person name="Liu S.-L."/>
            <person name="Chiang Y.-R."/>
            <person name="Yoon H.S."/>
            <person name="Fu H.-Y."/>
        </authorList>
    </citation>
    <scope>NUCLEOTIDE SEQUENCE [LARGE SCALE GENOMIC DNA]</scope>
    <source>
        <strain evidence="2 3">THAL066</strain>
    </source>
</reference>
<dbReference type="InterPro" id="IPR003586">
    <property type="entry name" value="Hint_dom_C"/>
</dbReference>
<dbReference type="AlphaFoldDB" id="A0A7J7IM24"/>
<dbReference type="CDD" id="cd00081">
    <property type="entry name" value="Hint"/>
    <property type="match status" value="1"/>
</dbReference>
<dbReference type="PANTHER" id="PTHR11889:SF31">
    <property type="entry name" value="PROTEIN HEDGEHOG"/>
    <property type="match status" value="1"/>
</dbReference>
<dbReference type="Pfam" id="PF01079">
    <property type="entry name" value="Hint"/>
    <property type="match status" value="1"/>
</dbReference>
<dbReference type="OrthoDB" id="5539at2759"/>
<dbReference type="Proteomes" id="UP000530660">
    <property type="component" value="Unassembled WGS sequence"/>
</dbReference>
<dbReference type="GO" id="GO:0001708">
    <property type="term" value="P:cell fate specification"/>
    <property type="evidence" value="ECO:0007669"/>
    <property type="project" value="TreeGrafter"/>
</dbReference>
<dbReference type="SUPFAM" id="SSF51294">
    <property type="entry name" value="Hedgehog/intein (Hint) domain"/>
    <property type="match status" value="1"/>
</dbReference>
<dbReference type="GO" id="GO:0016540">
    <property type="term" value="P:protein autoprocessing"/>
    <property type="evidence" value="ECO:0007669"/>
    <property type="project" value="InterPro"/>
</dbReference>
<dbReference type="SMART" id="SM00305">
    <property type="entry name" value="HintC"/>
    <property type="match status" value="1"/>
</dbReference>
<name>A0A7J7IM24_9RHOD</name>
<organism evidence="2 3">
    <name type="scientific">Cyanidiococcus yangmingshanensis</name>
    <dbReference type="NCBI Taxonomy" id="2690220"/>
    <lineage>
        <taxon>Eukaryota</taxon>
        <taxon>Rhodophyta</taxon>
        <taxon>Bangiophyceae</taxon>
        <taxon>Cyanidiales</taxon>
        <taxon>Cyanidiaceae</taxon>
        <taxon>Cyanidiococcus</taxon>
    </lineage>
</organism>
<proteinExistence type="predicted"/>
<evidence type="ECO:0000259" key="1">
    <source>
        <dbReference type="SMART" id="SM00305"/>
    </source>
</evidence>
<dbReference type="GO" id="GO:0005509">
    <property type="term" value="F:calcium ion binding"/>
    <property type="evidence" value="ECO:0007669"/>
    <property type="project" value="TreeGrafter"/>
</dbReference>
<evidence type="ECO:0000313" key="3">
    <source>
        <dbReference type="Proteomes" id="UP000530660"/>
    </source>
</evidence>
<dbReference type="InterPro" id="IPR036844">
    <property type="entry name" value="Hint_dom_sf"/>
</dbReference>
<dbReference type="EMBL" id="VWRR01000004">
    <property type="protein sequence ID" value="KAF6004162.1"/>
    <property type="molecule type" value="Genomic_DNA"/>
</dbReference>
<dbReference type="InterPro" id="IPR001767">
    <property type="entry name" value="Hedgehog_Hint"/>
</dbReference>
<feature type="domain" description="Hint" evidence="1">
    <location>
        <begin position="123"/>
        <end position="166"/>
    </location>
</feature>
<gene>
    <name evidence="2" type="ORF">F1559_002929</name>
</gene>